<name>A0A2Z6AXG1_9BACT</name>
<evidence type="ECO:0000313" key="4">
    <source>
        <dbReference type="Proteomes" id="UP000269883"/>
    </source>
</evidence>
<feature type="domain" description="FlgO" evidence="2">
    <location>
        <begin position="120"/>
        <end position="247"/>
    </location>
</feature>
<dbReference type="AlphaFoldDB" id="A0A2Z6AXG1"/>
<dbReference type="OrthoDB" id="5470460at2"/>
<feature type="signal peptide" evidence="1">
    <location>
        <begin position="1"/>
        <end position="23"/>
    </location>
</feature>
<gene>
    <name evidence="3" type="ORF">DFE_1157</name>
</gene>
<sequence>MHTAKAFPAILALILLLAVPALAADDAPNDMTAHKLAQRNAQATGQQGPFDPGAGVKAFKTGKIDVNGQSYGLHSDGQVHAGTMLPDGRGDYVWVGSDKPIPMPSAEHAGGREIRLKVREMASQLFEKLGTNGLQDGVAMPASFVNQDNFESSSSFGRYIAEQLFYELNQLGIPVREYRTLPRIMTRPEDGEFALTRSMEEQAPVPTTGLVLTGTYYFDKHNVFVNARLFRPLDGMVLRTANLVFAQTPVTRTMLSRGTGIRLQQAETEVKSFAKLKDEASLEFMLQQDDLH</sequence>
<evidence type="ECO:0000313" key="3">
    <source>
        <dbReference type="EMBL" id="BBD07883.1"/>
    </source>
</evidence>
<reference evidence="3 4" key="1">
    <citation type="journal article" date="2018" name="Sci. Adv.">
        <title>Multi-heme cytochromes provide a pathway for survival in energy-limited environments.</title>
        <authorList>
            <person name="Deng X."/>
            <person name="Dohmae N."/>
            <person name="Nealson K.H."/>
            <person name="Hashimoto K."/>
            <person name="Okamoto A."/>
        </authorList>
    </citation>
    <scope>NUCLEOTIDE SEQUENCE [LARGE SCALE GENOMIC DNA]</scope>
    <source>
        <strain evidence="3 4">IS5</strain>
    </source>
</reference>
<keyword evidence="1" id="KW-0732">Signal</keyword>
<keyword evidence="4" id="KW-1185">Reference proteome</keyword>
<proteinExistence type="predicted"/>
<organism evidence="3 4">
    <name type="scientific">Desulfovibrio ferrophilus</name>
    <dbReference type="NCBI Taxonomy" id="241368"/>
    <lineage>
        <taxon>Bacteria</taxon>
        <taxon>Pseudomonadati</taxon>
        <taxon>Thermodesulfobacteriota</taxon>
        <taxon>Desulfovibrionia</taxon>
        <taxon>Desulfovibrionales</taxon>
        <taxon>Desulfovibrionaceae</taxon>
        <taxon>Desulfovibrio</taxon>
    </lineage>
</organism>
<evidence type="ECO:0000259" key="2">
    <source>
        <dbReference type="Pfam" id="PF17680"/>
    </source>
</evidence>
<dbReference type="Proteomes" id="UP000269883">
    <property type="component" value="Chromosome"/>
</dbReference>
<evidence type="ECO:0000256" key="1">
    <source>
        <dbReference type="SAM" id="SignalP"/>
    </source>
</evidence>
<protein>
    <recommendedName>
        <fullName evidence="2">FlgO domain-containing protein</fullName>
    </recommendedName>
</protein>
<dbReference type="KEGG" id="dfl:DFE_1157"/>
<dbReference type="EMBL" id="AP017378">
    <property type="protein sequence ID" value="BBD07883.1"/>
    <property type="molecule type" value="Genomic_DNA"/>
</dbReference>
<dbReference type="RefSeq" id="WP_126377515.1">
    <property type="nucleotide sequence ID" value="NZ_AP017378.1"/>
</dbReference>
<dbReference type="Pfam" id="PF17680">
    <property type="entry name" value="FlgO"/>
    <property type="match status" value="1"/>
</dbReference>
<dbReference type="InterPro" id="IPR041215">
    <property type="entry name" value="FlgO_dom"/>
</dbReference>
<accession>A0A2Z6AXG1</accession>
<feature type="chain" id="PRO_5016432256" description="FlgO domain-containing protein" evidence="1">
    <location>
        <begin position="24"/>
        <end position="292"/>
    </location>
</feature>